<dbReference type="PROSITE" id="PS00108">
    <property type="entry name" value="PROTEIN_KINASE_ST"/>
    <property type="match status" value="1"/>
</dbReference>
<reference evidence="3" key="1">
    <citation type="submission" date="2021-02" db="EMBL/GenBank/DDBJ databases">
        <authorList>
            <person name="Dougan E. K."/>
            <person name="Rhodes N."/>
            <person name="Thang M."/>
            <person name="Chan C."/>
        </authorList>
    </citation>
    <scope>NUCLEOTIDE SEQUENCE</scope>
</reference>
<dbReference type="AlphaFoldDB" id="A0A813GSN8"/>
<evidence type="ECO:0000313" key="3">
    <source>
        <dbReference type="EMBL" id="CAE8628433.1"/>
    </source>
</evidence>
<dbReference type="PROSITE" id="PS50011">
    <property type="entry name" value="PROTEIN_KINASE_DOM"/>
    <property type="match status" value="1"/>
</dbReference>
<proteinExistence type="predicted"/>
<dbReference type="SMART" id="SM00220">
    <property type="entry name" value="S_TKc"/>
    <property type="match status" value="1"/>
</dbReference>
<dbReference type="Pfam" id="PF00069">
    <property type="entry name" value="Pkinase"/>
    <property type="match status" value="1"/>
</dbReference>
<dbReference type="Proteomes" id="UP000654075">
    <property type="component" value="Unassembled WGS sequence"/>
</dbReference>
<feature type="compositionally biased region" description="Polar residues" evidence="1">
    <location>
        <begin position="228"/>
        <end position="238"/>
    </location>
</feature>
<feature type="domain" description="Protein kinase" evidence="2">
    <location>
        <begin position="1"/>
        <end position="203"/>
    </location>
</feature>
<evidence type="ECO:0000259" key="2">
    <source>
        <dbReference type="PROSITE" id="PS50011"/>
    </source>
</evidence>
<evidence type="ECO:0000313" key="4">
    <source>
        <dbReference type="EMBL" id="CAE8743106.1"/>
    </source>
</evidence>
<keyword evidence="5" id="KW-1185">Reference proteome</keyword>
<comment type="caution">
    <text evidence="3">The sequence shown here is derived from an EMBL/GenBank/DDBJ whole genome shotgun (WGS) entry which is preliminary data.</text>
</comment>
<feature type="compositionally biased region" description="Basic and acidic residues" evidence="1">
    <location>
        <begin position="250"/>
        <end position="277"/>
    </location>
</feature>
<dbReference type="Gene3D" id="1.10.510.10">
    <property type="entry name" value="Transferase(Phosphotransferase) domain 1"/>
    <property type="match status" value="1"/>
</dbReference>
<dbReference type="GO" id="GO:0004674">
    <property type="term" value="F:protein serine/threonine kinase activity"/>
    <property type="evidence" value="ECO:0007669"/>
    <property type="project" value="TreeGrafter"/>
</dbReference>
<dbReference type="SUPFAM" id="SSF56112">
    <property type="entry name" value="Protein kinase-like (PK-like)"/>
    <property type="match status" value="1"/>
</dbReference>
<gene>
    <name evidence="3" type="ORF">PGLA1383_LOCUS45075</name>
    <name evidence="4" type="ORF">PGLA2088_LOCUS51247</name>
</gene>
<dbReference type="EMBL" id="CAJNNV010029396">
    <property type="protein sequence ID" value="CAE8628433.1"/>
    <property type="molecule type" value="Genomic_DNA"/>
</dbReference>
<feature type="non-terminal residue" evidence="3">
    <location>
        <position position="277"/>
    </location>
</feature>
<dbReference type="InterPro" id="IPR008271">
    <property type="entry name" value="Ser/Thr_kinase_AS"/>
</dbReference>
<sequence>EANSKNIGLIFELIDGVTLDKFMKEESRPVRCDKRKISLLTDVASALRYLHWLTRPIIHGDIKDTNVFVEMWERGPKAKLADFGLSRLIDSRRTSKMGGTMRWMAPEILQTEPAKPAKSADVFSFGRLTSFMLTGVKPCMNMQRADVIAMARENQQPYLEWPSGNSLCERLTNLGEQCVSFSRKARPAMTTVAAELQECFEFFEELVSASAELVPFTVSDSQSSLKSAGQAVSGQVTRGETPARLPSNEEELHMPKQKSKSAEHSSSKSKESRSSLE</sequence>
<dbReference type="GO" id="GO:0005524">
    <property type="term" value="F:ATP binding"/>
    <property type="evidence" value="ECO:0007669"/>
    <property type="project" value="InterPro"/>
</dbReference>
<dbReference type="Proteomes" id="UP000626109">
    <property type="component" value="Unassembled WGS sequence"/>
</dbReference>
<accession>A0A813GSN8</accession>
<evidence type="ECO:0000313" key="5">
    <source>
        <dbReference type="Proteomes" id="UP000654075"/>
    </source>
</evidence>
<dbReference type="OrthoDB" id="4062651at2759"/>
<organism evidence="3 5">
    <name type="scientific">Polarella glacialis</name>
    <name type="common">Dinoflagellate</name>
    <dbReference type="NCBI Taxonomy" id="89957"/>
    <lineage>
        <taxon>Eukaryota</taxon>
        <taxon>Sar</taxon>
        <taxon>Alveolata</taxon>
        <taxon>Dinophyceae</taxon>
        <taxon>Suessiales</taxon>
        <taxon>Suessiaceae</taxon>
        <taxon>Polarella</taxon>
    </lineage>
</organism>
<dbReference type="InterPro" id="IPR051681">
    <property type="entry name" value="Ser/Thr_Kinases-Pseudokinases"/>
</dbReference>
<dbReference type="EMBL" id="CAJNNW010037593">
    <property type="protein sequence ID" value="CAE8743106.1"/>
    <property type="molecule type" value="Genomic_DNA"/>
</dbReference>
<protein>
    <recommendedName>
        <fullName evidence="2">Protein kinase domain-containing protein</fullName>
    </recommendedName>
</protein>
<dbReference type="InterPro" id="IPR011009">
    <property type="entry name" value="Kinase-like_dom_sf"/>
</dbReference>
<dbReference type="PANTHER" id="PTHR44329">
    <property type="entry name" value="SERINE/THREONINE-PROTEIN KINASE TNNI3K-RELATED"/>
    <property type="match status" value="1"/>
</dbReference>
<feature type="region of interest" description="Disordered" evidence="1">
    <location>
        <begin position="228"/>
        <end position="277"/>
    </location>
</feature>
<dbReference type="InterPro" id="IPR000719">
    <property type="entry name" value="Prot_kinase_dom"/>
</dbReference>
<name>A0A813GSN8_POLGL</name>
<evidence type="ECO:0000256" key="1">
    <source>
        <dbReference type="SAM" id="MobiDB-lite"/>
    </source>
</evidence>